<keyword evidence="12" id="KW-0460">Magnesium</keyword>
<comment type="function">
    <text evidence="10">Cell wall formation.</text>
</comment>
<dbReference type="GO" id="GO:0009252">
    <property type="term" value="P:peptidoglycan biosynthetic process"/>
    <property type="evidence" value="ECO:0007669"/>
    <property type="project" value="UniProtKB-UniRule"/>
</dbReference>
<feature type="active site" evidence="11">
    <location>
        <position position="156"/>
    </location>
</feature>
<keyword evidence="6 13" id="KW-0067">ATP-binding</keyword>
<evidence type="ECO:0000259" key="14">
    <source>
        <dbReference type="PROSITE" id="PS50975"/>
    </source>
</evidence>
<comment type="similarity">
    <text evidence="2 10">Belongs to the D-alanine--D-alanine ligase family.</text>
</comment>
<reference evidence="15 16" key="1">
    <citation type="submission" date="2017-09" db="EMBL/GenBank/DDBJ databases">
        <title>Depth-based differentiation of microbial function through sediment-hosted aquifers and enrichment of novel symbionts in the deep terrestrial subsurface.</title>
        <authorList>
            <person name="Probst A.J."/>
            <person name="Ladd B."/>
            <person name="Jarett J.K."/>
            <person name="Geller-Mcgrath D.E."/>
            <person name="Sieber C.M."/>
            <person name="Emerson J.B."/>
            <person name="Anantharaman K."/>
            <person name="Thomas B.C."/>
            <person name="Malmstrom R."/>
            <person name="Stieglmeier M."/>
            <person name="Klingl A."/>
            <person name="Woyke T."/>
            <person name="Ryan C.M."/>
            <person name="Banfield J.F."/>
        </authorList>
    </citation>
    <scope>NUCLEOTIDE SEQUENCE [LARGE SCALE GENOMIC DNA]</scope>
    <source>
        <strain evidence="15">CG10_big_fil_rev_8_21_14_0_10_42_12</strain>
    </source>
</reference>
<evidence type="ECO:0000256" key="2">
    <source>
        <dbReference type="ARBA" id="ARBA00010871"/>
    </source>
</evidence>
<comment type="cofactor">
    <cofactor evidence="12">
        <name>Mg(2+)</name>
        <dbReference type="ChEBI" id="CHEBI:18420"/>
    </cofactor>
    <cofactor evidence="12">
        <name>Mn(2+)</name>
        <dbReference type="ChEBI" id="CHEBI:29035"/>
    </cofactor>
    <text evidence="12">Binds 2 magnesium or manganese ions per subunit.</text>
</comment>
<dbReference type="PANTHER" id="PTHR23132:SF23">
    <property type="entry name" value="D-ALANINE--D-ALANINE LIGASE B"/>
    <property type="match status" value="1"/>
</dbReference>
<dbReference type="PIRSF" id="PIRSF039102">
    <property type="entry name" value="Ddl/VanB"/>
    <property type="match status" value="1"/>
</dbReference>
<evidence type="ECO:0000256" key="10">
    <source>
        <dbReference type="HAMAP-Rule" id="MF_00047"/>
    </source>
</evidence>
<evidence type="ECO:0000313" key="16">
    <source>
        <dbReference type="Proteomes" id="UP000231333"/>
    </source>
</evidence>
<keyword evidence="5 13" id="KW-0547">Nucleotide-binding</keyword>
<dbReference type="GO" id="GO:0046872">
    <property type="term" value="F:metal ion binding"/>
    <property type="evidence" value="ECO:0007669"/>
    <property type="project" value="UniProtKB-KW"/>
</dbReference>
<feature type="binding site" evidence="12">
    <location>
        <position position="285"/>
    </location>
    <ligand>
        <name>Mg(2+)</name>
        <dbReference type="ChEBI" id="CHEBI:18420"/>
        <label>2</label>
    </ligand>
</feature>
<dbReference type="PANTHER" id="PTHR23132">
    <property type="entry name" value="D-ALANINE--D-ALANINE LIGASE"/>
    <property type="match status" value="1"/>
</dbReference>
<dbReference type="PROSITE" id="PS00844">
    <property type="entry name" value="DALA_DALA_LIGASE_2"/>
    <property type="match status" value="1"/>
</dbReference>
<dbReference type="InterPro" id="IPR011095">
    <property type="entry name" value="Dala_Dala_lig_C"/>
</dbReference>
<dbReference type="GO" id="GO:0005524">
    <property type="term" value="F:ATP binding"/>
    <property type="evidence" value="ECO:0007669"/>
    <property type="project" value="UniProtKB-UniRule"/>
</dbReference>
<dbReference type="EMBL" id="PCXL01000011">
    <property type="protein sequence ID" value="PIR38333.1"/>
    <property type="molecule type" value="Genomic_DNA"/>
</dbReference>
<dbReference type="AlphaFoldDB" id="A0A2H0QVN3"/>
<evidence type="ECO:0000256" key="8">
    <source>
        <dbReference type="ARBA" id="ARBA00022984"/>
    </source>
</evidence>
<proteinExistence type="inferred from homology"/>
<keyword evidence="9 10" id="KW-0961">Cell wall biogenesis/degradation</keyword>
<comment type="pathway">
    <text evidence="10">Cell wall biogenesis; peptidoglycan biosynthesis.</text>
</comment>
<evidence type="ECO:0000256" key="3">
    <source>
        <dbReference type="ARBA" id="ARBA00022490"/>
    </source>
</evidence>
<evidence type="ECO:0000256" key="7">
    <source>
        <dbReference type="ARBA" id="ARBA00022960"/>
    </source>
</evidence>
<evidence type="ECO:0000256" key="5">
    <source>
        <dbReference type="ARBA" id="ARBA00022741"/>
    </source>
</evidence>
<feature type="binding site" evidence="12">
    <location>
        <position position="283"/>
    </location>
    <ligand>
        <name>Mg(2+)</name>
        <dbReference type="ChEBI" id="CHEBI:18420"/>
        <label>1</label>
    </ligand>
</feature>
<keyword evidence="8 10" id="KW-0573">Peptidoglycan synthesis</keyword>
<evidence type="ECO:0000256" key="6">
    <source>
        <dbReference type="ARBA" id="ARBA00022840"/>
    </source>
</evidence>
<feature type="domain" description="ATP-grasp" evidence="14">
    <location>
        <begin position="110"/>
        <end position="316"/>
    </location>
</feature>
<comment type="caution">
    <text evidence="15">The sequence shown here is derived from an EMBL/GenBank/DDBJ whole genome shotgun (WGS) entry which is preliminary data.</text>
</comment>
<dbReference type="InterPro" id="IPR005905">
    <property type="entry name" value="D_ala_D_ala"/>
</dbReference>
<accession>A0A2H0QVN3</accession>
<name>A0A2H0QVN3_9BACT</name>
<dbReference type="Gene3D" id="3.30.1490.20">
    <property type="entry name" value="ATP-grasp fold, A domain"/>
    <property type="match status" value="1"/>
</dbReference>
<evidence type="ECO:0000256" key="1">
    <source>
        <dbReference type="ARBA" id="ARBA00004496"/>
    </source>
</evidence>
<keyword evidence="7 10" id="KW-0133">Cell shape</keyword>
<dbReference type="GO" id="GO:0008716">
    <property type="term" value="F:D-alanine-D-alanine ligase activity"/>
    <property type="evidence" value="ECO:0007669"/>
    <property type="project" value="UniProtKB-UniRule"/>
</dbReference>
<dbReference type="GO" id="GO:0071555">
    <property type="term" value="P:cell wall organization"/>
    <property type="evidence" value="ECO:0007669"/>
    <property type="project" value="UniProtKB-KW"/>
</dbReference>
<keyword evidence="3 10" id="KW-0963">Cytoplasm</keyword>
<dbReference type="NCBIfam" id="NF002378">
    <property type="entry name" value="PRK01372.1"/>
    <property type="match status" value="1"/>
</dbReference>
<keyword evidence="12" id="KW-0479">Metal-binding</keyword>
<sequence length="320" mass="35916">MSKLTVGVLRGGPSHEYEVSLNTGRTVLQHMPDTYRPVDIFISKDGEWHIDGIVRKPMDALRGVDVAFNALHGEYGEDGQVQRLLEDIGIPFTGSDAIGAALSMHKAQAKEMFKKAGIKVPSHRIVQREEPRNNLVREVFETMFLPLMIKPVAAGSSVGMTILFNYHDIPKALDDAFEFSDSVLIEHFIRGREATCSIVEDFRNSRHYALLPIEIVCHPHKKFLDYEAKYDTGADSFCPGNFSYEEKQRIEQAAILAHDVLGLRHYSRSDFILTPKGEVYILETNSLPGLTDHSFLPKSLTAVGSNMPEFLDHVIHLAVR</sequence>
<feature type="binding site" evidence="12">
    <location>
        <position position="270"/>
    </location>
    <ligand>
        <name>Mg(2+)</name>
        <dbReference type="ChEBI" id="CHEBI:18420"/>
        <label>1</label>
    </ligand>
</feature>
<dbReference type="InterPro" id="IPR000291">
    <property type="entry name" value="D-Ala_lig_Van_CS"/>
</dbReference>
<dbReference type="EC" id="6.3.2.4" evidence="10"/>
<dbReference type="SUPFAM" id="SSF56059">
    <property type="entry name" value="Glutathione synthetase ATP-binding domain-like"/>
    <property type="match status" value="1"/>
</dbReference>
<comment type="subcellular location">
    <subcellularLocation>
        <location evidence="1 10">Cytoplasm</location>
    </subcellularLocation>
</comment>
<dbReference type="Pfam" id="PF01820">
    <property type="entry name" value="Dala_Dala_lig_N"/>
    <property type="match status" value="2"/>
</dbReference>
<evidence type="ECO:0000313" key="15">
    <source>
        <dbReference type="EMBL" id="PIR38333.1"/>
    </source>
</evidence>
<dbReference type="GO" id="GO:0008360">
    <property type="term" value="P:regulation of cell shape"/>
    <property type="evidence" value="ECO:0007669"/>
    <property type="project" value="UniProtKB-KW"/>
</dbReference>
<feature type="active site" evidence="11">
    <location>
        <position position="294"/>
    </location>
</feature>
<dbReference type="InterPro" id="IPR013815">
    <property type="entry name" value="ATP_grasp_subdomain_1"/>
</dbReference>
<dbReference type="Proteomes" id="UP000231333">
    <property type="component" value="Unassembled WGS sequence"/>
</dbReference>
<dbReference type="Gene3D" id="3.40.50.20">
    <property type="match status" value="2"/>
</dbReference>
<evidence type="ECO:0000256" key="11">
    <source>
        <dbReference type="PIRSR" id="PIRSR039102-1"/>
    </source>
</evidence>
<dbReference type="HAMAP" id="MF_00047">
    <property type="entry name" value="Dala_Dala_lig"/>
    <property type="match status" value="1"/>
</dbReference>
<keyword evidence="12" id="KW-0464">Manganese</keyword>
<dbReference type="SUPFAM" id="SSF52440">
    <property type="entry name" value="PreATP-grasp domain"/>
    <property type="match status" value="1"/>
</dbReference>
<dbReference type="PROSITE" id="PS50975">
    <property type="entry name" value="ATP_GRASP"/>
    <property type="match status" value="1"/>
</dbReference>
<feature type="binding site" evidence="12">
    <location>
        <position position="283"/>
    </location>
    <ligand>
        <name>Mg(2+)</name>
        <dbReference type="ChEBI" id="CHEBI:18420"/>
        <label>2</label>
    </ligand>
</feature>
<gene>
    <name evidence="10" type="primary">ddl</name>
    <name evidence="15" type="ORF">COV34_01870</name>
</gene>
<evidence type="ECO:0000256" key="9">
    <source>
        <dbReference type="ARBA" id="ARBA00023316"/>
    </source>
</evidence>
<dbReference type="InterPro" id="IPR016185">
    <property type="entry name" value="PreATP-grasp_dom_sf"/>
</dbReference>
<dbReference type="Pfam" id="PF07478">
    <property type="entry name" value="Dala_Dala_lig_C"/>
    <property type="match status" value="1"/>
</dbReference>
<evidence type="ECO:0000256" key="12">
    <source>
        <dbReference type="PIRSR" id="PIRSR039102-3"/>
    </source>
</evidence>
<feature type="active site" evidence="11">
    <location>
        <position position="16"/>
    </location>
</feature>
<evidence type="ECO:0000256" key="4">
    <source>
        <dbReference type="ARBA" id="ARBA00022598"/>
    </source>
</evidence>
<dbReference type="UniPathway" id="UPA00219"/>
<dbReference type="GO" id="GO:0005737">
    <property type="term" value="C:cytoplasm"/>
    <property type="evidence" value="ECO:0007669"/>
    <property type="project" value="UniProtKB-SubCell"/>
</dbReference>
<dbReference type="Gene3D" id="3.30.470.20">
    <property type="entry name" value="ATP-grasp fold, B domain"/>
    <property type="match status" value="1"/>
</dbReference>
<protein>
    <recommendedName>
        <fullName evidence="10">D-alanine--D-alanine ligase</fullName>
        <ecNumber evidence="10">6.3.2.4</ecNumber>
    </recommendedName>
    <alternativeName>
        <fullName evidence="10">D-Ala-D-Ala ligase</fullName>
    </alternativeName>
    <alternativeName>
        <fullName evidence="10">D-alanylalanine synthetase</fullName>
    </alternativeName>
</protein>
<keyword evidence="4 10" id="KW-0436">Ligase</keyword>
<evidence type="ECO:0000256" key="13">
    <source>
        <dbReference type="PROSITE-ProRule" id="PRU00409"/>
    </source>
</evidence>
<dbReference type="InterPro" id="IPR011761">
    <property type="entry name" value="ATP-grasp"/>
</dbReference>
<dbReference type="NCBIfam" id="TIGR01205">
    <property type="entry name" value="D_ala_D_alaTIGR"/>
    <property type="match status" value="1"/>
</dbReference>
<organism evidence="15 16">
    <name type="scientific">Candidatus Zambryskibacteria bacterium CG10_big_fil_rev_8_21_14_0_10_42_12</name>
    <dbReference type="NCBI Taxonomy" id="1975115"/>
    <lineage>
        <taxon>Bacteria</taxon>
        <taxon>Candidatus Zambryskiibacteriota</taxon>
    </lineage>
</organism>
<dbReference type="SMART" id="SM01209">
    <property type="entry name" value="GARS_A"/>
    <property type="match status" value="1"/>
</dbReference>
<dbReference type="InterPro" id="IPR011127">
    <property type="entry name" value="Dala_Dala_lig_N"/>
</dbReference>
<comment type="catalytic activity">
    <reaction evidence="10">
        <text>2 D-alanine + ATP = D-alanyl-D-alanine + ADP + phosphate + H(+)</text>
        <dbReference type="Rhea" id="RHEA:11224"/>
        <dbReference type="ChEBI" id="CHEBI:15378"/>
        <dbReference type="ChEBI" id="CHEBI:30616"/>
        <dbReference type="ChEBI" id="CHEBI:43474"/>
        <dbReference type="ChEBI" id="CHEBI:57416"/>
        <dbReference type="ChEBI" id="CHEBI:57822"/>
        <dbReference type="ChEBI" id="CHEBI:456216"/>
        <dbReference type="EC" id="6.3.2.4"/>
    </reaction>
</comment>